<dbReference type="Pfam" id="PF05406">
    <property type="entry name" value="WGR"/>
    <property type="match status" value="1"/>
</dbReference>
<sequence length="77" mass="8973">MNNSISQSWSHAVKRRYYRVDIAPDLFGDLCMVRSWGSLDTARGNSKMELVPCWQVATQRLEQIGKERLRRGYTLII</sequence>
<organism evidence="2 3">
    <name type="scientific">Thiothrix unzii</name>
    <dbReference type="NCBI Taxonomy" id="111769"/>
    <lineage>
        <taxon>Bacteria</taxon>
        <taxon>Pseudomonadati</taxon>
        <taxon>Pseudomonadota</taxon>
        <taxon>Gammaproteobacteria</taxon>
        <taxon>Thiotrichales</taxon>
        <taxon>Thiotrichaceae</taxon>
        <taxon>Thiothrix</taxon>
    </lineage>
</organism>
<keyword evidence="3" id="KW-1185">Reference proteome</keyword>
<protein>
    <submittedName>
        <fullName evidence="2">WGR domain-containing protein</fullName>
    </submittedName>
</protein>
<dbReference type="KEGG" id="tun:J9260_06555"/>
<dbReference type="EMBL" id="CP072793">
    <property type="protein sequence ID" value="QTR54746.1"/>
    <property type="molecule type" value="Genomic_DNA"/>
</dbReference>
<dbReference type="Proteomes" id="UP000672009">
    <property type="component" value="Chromosome"/>
</dbReference>
<dbReference type="InterPro" id="IPR049809">
    <property type="entry name" value="YehF/YfeS-like_WGR"/>
</dbReference>
<proteinExistence type="predicted"/>
<dbReference type="InterPro" id="IPR008893">
    <property type="entry name" value="WGR_domain"/>
</dbReference>
<accession>A0A975FB35</accession>
<dbReference type="AlphaFoldDB" id="A0A975FB35"/>
<dbReference type="InterPro" id="IPR036930">
    <property type="entry name" value="WGR_dom_sf"/>
</dbReference>
<evidence type="ECO:0000313" key="3">
    <source>
        <dbReference type="Proteomes" id="UP000672009"/>
    </source>
</evidence>
<dbReference type="CDD" id="cd07996">
    <property type="entry name" value="WGR_MMR_like"/>
    <property type="match status" value="1"/>
</dbReference>
<feature type="domain" description="WGR" evidence="1">
    <location>
        <begin position="13"/>
        <end position="74"/>
    </location>
</feature>
<evidence type="ECO:0000313" key="2">
    <source>
        <dbReference type="EMBL" id="QTR54746.1"/>
    </source>
</evidence>
<evidence type="ECO:0000259" key="1">
    <source>
        <dbReference type="Pfam" id="PF05406"/>
    </source>
</evidence>
<dbReference type="RefSeq" id="WP_210220220.1">
    <property type="nucleotide sequence ID" value="NZ_CP072793.1"/>
</dbReference>
<reference evidence="2" key="1">
    <citation type="submission" date="2021-04" db="EMBL/GenBank/DDBJ databases">
        <title>Genomics, taxonomy and metabolism of representatives of sulfur bacteria of the genus Thiothrix: Thiothrix fructosivorans QT, Thiothrix unzii A1T and three new species, Thiothrix subterranea sp. nov., Thiothrix litoralis sp. nov. and 'Candidatus Thiothrix anitrata' sp. nov.</title>
        <authorList>
            <person name="Ravin N.V."/>
            <person name="Smolyakov D."/>
            <person name="Rudenko T.S."/>
            <person name="Mardanov A.V."/>
            <person name="Beletsky A.V."/>
            <person name="Markov N.D."/>
            <person name="Fomenkov A.I."/>
            <person name="Roberts R.J."/>
            <person name="Karnachuk O.V."/>
            <person name="Novikov A."/>
            <person name="Grabovich M.Y."/>
        </authorList>
    </citation>
    <scope>NUCLEOTIDE SEQUENCE</scope>
    <source>
        <strain evidence="2">A1</strain>
    </source>
</reference>
<dbReference type="SUPFAM" id="SSF142921">
    <property type="entry name" value="WGR domain-like"/>
    <property type="match status" value="1"/>
</dbReference>
<name>A0A975FB35_9GAMM</name>
<gene>
    <name evidence="2" type="ORF">J9260_06555</name>
</gene>